<evidence type="ECO:0000313" key="8">
    <source>
        <dbReference type="Proteomes" id="UP000654075"/>
    </source>
</evidence>
<comment type="similarity">
    <text evidence="2">Belongs to the TMEM14 family.</text>
</comment>
<dbReference type="InterPro" id="IPR005349">
    <property type="entry name" value="TMEM14"/>
</dbReference>
<evidence type="ECO:0000256" key="6">
    <source>
        <dbReference type="SAM" id="Phobius"/>
    </source>
</evidence>
<feature type="transmembrane region" description="Helical" evidence="6">
    <location>
        <begin position="58"/>
        <end position="79"/>
    </location>
</feature>
<comment type="caution">
    <text evidence="7">The sequence shown here is derived from an EMBL/GenBank/DDBJ whole genome shotgun (WGS) entry which is preliminary data.</text>
</comment>
<sequence length="122" mass="12392">MAPPPGAAHLNLTVGGLLAAGGAYGYWKKGSVGSLIGGGGCGALMAGSGIMVEKDPQTAFLIGSITSGLLTSAMLPPLLKSGKMPTAWVSVLGVAAFAYNGFQLWKWWDPETLPLGLSKKST</sequence>
<dbReference type="GO" id="GO:0016020">
    <property type="term" value="C:membrane"/>
    <property type="evidence" value="ECO:0007669"/>
    <property type="project" value="UniProtKB-SubCell"/>
</dbReference>
<dbReference type="Gene3D" id="1.10.10.1740">
    <property type="entry name" value="Transmembrane protein 14-like"/>
    <property type="match status" value="1"/>
</dbReference>
<dbReference type="InterPro" id="IPR044890">
    <property type="entry name" value="TMEM14_sf"/>
</dbReference>
<dbReference type="Proteomes" id="UP000654075">
    <property type="component" value="Unassembled WGS sequence"/>
</dbReference>
<keyword evidence="5 6" id="KW-0472">Membrane</keyword>
<dbReference type="PANTHER" id="PTHR12668:SF53">
    <property type="entry name" value="TMEM14 PROTEIN HOMOLOG YJR085C"/>
    <property type="match status" value="1"/>
</dbReference>
<evidence type="ECO:0008006" key="9">
    <source>
        <dbReference type="Google" id="ProtNLM"/>
    </source>
</evidence>
<protein>
    <recommendedName>
        <fullName evidence="9">Transmembrane protein 14C</fullName>
    </recommendedName>
</protein>
<evidence type="ECO:0000256" key="4">
    <source>
        <dbReference type="ARBA" id="ARBA00022989"/>
    </source>
</evidence>
<organism evidence="7 8">
    <name type="scientific">Polarella glacialis</name>
    <name type="common">Dinoflagellate</name>
    <dbReference type="NCBI Taxonomy" id="89957"/>
    <lineage>
        <taxon>Eukaryota</taxon>
        <taxon>Sar</taxon>
        <taxon>Alveolata</taxon>
        <taxon>Dinophyceae</taxon>
        <taxon>Suessiales</taxon>
        <taxon>Suessiaceae</taxon>
        <taxon>Polarella</taxon>
    </lineage>
</organism>
<dbReference type="PANTHER" id="PTHR12668">
    <property type="entry name" value="TRANSMEMBRANE PROTEIN 14, 15"/>
    <property type="match status" value="1"/>
</dbReference>
<feature type="transmembrane region" description="Helical" evidence="6">
    <location>
        <begin position="86"/>
        <end position="105"/>
    </location>
</feature>
<evidence type="ECO:0000313" key="7">
    <source>
        <dbReference type="EMBL" id="CAE8597909.1"/>
    </source>
</evidence>
<dbReference type="AlphaFoldDB" id="A0A813EIA2"/>
<feature type="transmembrane region" description="Helical" evidence="6">
    <location>
        <begin position="34"/>
        <end position="52"/>
    </location>
</feature>
<accession>A0A813EIA2</accession>
<evidence type="ECO:0000256" key="3">
    <source>
        <dbReference type="ARBA" id="ARBA00022692"/>
    </source>
</evidence>
<keyword evidence="8" id="KW-1185">Reference proteome</keyword>
<evidence type="ECO:0000256" key="1">
    <source>
        <dbReference type="ARBA" id="ARBA00004370"/>
    </source>
</evidence>
<name>A0A813EIA2_POLGL</name>
<evidence type="ECO:0000256" key="2">
    <source>
        <dbReference type="ARBA" id="ARBA00007590"/>
    </source>
</evidence>
<evidence type="ECO:0000256" key="5">
    <source>
        <dbReference type="ARBA" id="ARBA00023136"/>
    </source>
</evidence>
<comment type="subcellular location">
    <subcellularLocation>
        <location evidence="1">Membrane</location>
    </subcellularLocation>
</comment>
<reference evidence="7" key="1">
    <citation type="submission" date="2021-02" db="EMBL/GenBank/DDBJ databases">
        <authorList>
            <person name="Dougan E. K."/>
            <person name="Rhodes N."/>
            <person name="Thang M."/>
            <person name="Chan C."/>
        </authorList>
    </citation>
    <scope>NUCLEOTIDE SEQUENCE</scope>
</reference>
<gene>
    <name evidence="7" type="ORF">PGLA1383_LOCUS16331</name>
</gene>
<dbReference type="Pfam" id="PF03647">
    <property type="entry name" value="Tmemb_14"/>
    <property type="match status" value="1"/>
</dbReference>
<keyword evidence="3 6" id="KW-0812">Transmembrane</keyword>
<feature type="transmembrane region" description="Helical" evidence="6">
    <location>
        <begin position="6"/>
        <end position="27"/>
    </location>
</feature>
<dbReference type="EMBL" id="CAJNNV010009889">
    <property type="protein sequence ID" value="CAE8597909.1"/>
    <property type="molecule type" value="Genomic_DNA"/>
</dbReference>
<proteinExistence type="inferred from homology"/>
<keyword evidence="4 6" id="KW-1133">Transmembrane helix</keyword>